<comment type="similarity">
    <text evidence="1">Belongs to the peptidase S51 family.</text>
</comment>
<evidence type="ECO:0000256" key="3">
    <source>
        <dbReference type="ARBA" id="ARBA00022801"/>
    </source>
</evidence>
<evidence type="ECO:0000256" key="2">
    <source>
        <dbReference type="ARBA" id="ARBA00022670"/>
    </source>
</evidence>
<evidence type="ECO:0000256" key="4">
    <source>
        <dbReference type="ARBA" id="ARBA00022825"/>
    </source>
</evidence>
<name>A0A381YQ81_9ZZZZ</name>
<dbReference type="AlphaFoldDB" id="A0A381YQ81"/>
<dbReference type="PANTHER" id="PTHR36175">
    <property type="entry name" value="CYANOPHYCINASE"/>
    <property type="match status" value="1"/>
</dbReference>
<keyword evidence="3" id="KW-0378">Hydrolase</keyword>
<dbReference type="EMBL" id="UINC01018678">
    <property type="protein sequence ID" value="SVA78657.1"/>
    <property type="molecule type" value="Genomic_DNA"/>
</dbReference>
<dbReference type="SUPFAM" id="SSF52317">
    <property type="entry name" value="Class I glutamine amidotransferase-like"/>
    <property type="match status" value="1"/>
</dbReference>
<reference evidence="5" key="1">
    <citation type="submission" date="2018-05" db="EMBL/GenBank/DDBJ databases">
        <authorList>
            <person name="Lanie J.A."/>
            <person name="Ng W.-L."/>
            <person name="Kazmierczak K.M."/>
            <person name="Andrzejewski T.M."/>
            <person name="Davidsen T.M."/>
            <person name="Wayne K.J."/>
            <person name="Tettelin H."/>
            <person name="Glass J.I."/>
            <person name="Rusch D."/>
            <person name="Podicherti R."/>
            <person name="Tsui H.-C.T."/>
            <person name="Winkler M.E."/>
        </authorList>
    </citation>
    <scope>NUCLEOTIDE SEQUENCE</scope>
</reference>
<dbReference type="Pfam" id="PF03575">
    <property type="entry name" value="Peptidase_S51"/>
    <property type="match status" value="1"/>
</dbReference>
<keyword evidence="4" id="KW-0720">Serine protease</keyword>
<dbReference type="GO" id="GO:0006508">
    <property type="term" value="P:proteolysis"/>
    <property type="evidence" value="ECO:0007669"/>
    <property type="project" value="UniProtKB-KW"/>
</dbReference>
<evidence type="ECO:0008006" key="6">
    <source>
        <dbReference type="Google" id="ProtNLM"/>
    </source>
</evidence>
<dbReference type="Gene3D" id="3.40.50.880">
    <property type="match status" value="1"/>
</dbReference>
<proteinExistence type="inferred from homology"/>
<accession>A0A381YQ81</accession>
<evidence type="ECO:0000313" key="5">
    <source>
        <dbReference type="EMBL" id="SVA78657.1"/>
    </source>
</evidence>
<protein>
    <recommendedName>
        <fullName evidence="6">Cyanophycinase</fullName>
    </recommendedName>
</protein>
<evidence type="ECO:0000256" key="1">
    <source>
        <dbReference type="ARBA" id="ARBA00006534"/>
    </source>
</evidence>
<sequence length="366" mass="40174">MIGPVIHLSASLEERHHIDQEIDEGGMATVYLAEDLLTVMSRILTEGGPMAIQGSSPSSPKTASPILSLLLLWTLPAVAPAQVVGPERGALVISGGGETTSHIIDRFIELAGGPNAPIVVVPTSGRNDEDYHEFCPCLRRFREAGATNLSVMHTRDRNVANTDVFVESLRQARGLWFNGGSHWLHTDAYLDTKVHEELVALLDRGGVIGGGSAGAHVQGEIMNVSRSPEREFSERKLPKEDWRRGFGFLRGVIIDVHVLARNRQFDMIGVMNAHPDMLGIAIDENTAIAVRGDKFEVIGTSYVIIHDNQRTIPPDPPETWRTVGGPFYFLRPGDSYDLLTREAFRPGMTQEPIARVTPRNVRDPGL</sequence>
<keyword evidence="2" id="KW-0645">Protease</keyword>
<dbReference type="GO" id="GO:0008236">
    <property type="term" value="F:serine-type peptidase activity"/>
    <property type="evidence" value="ECO:0007669"/>
    <property type="project" value="UniProtKB-KW"/>
</dbReference>
<dbReference type="PANTHER" id="PTHR36175:SF1">
    <property type="entry name" value="CYANOPHYCINASE"/>
    <property type="match status" value="1"/>
</dbReference>
<dbReference type="InterPro" id="IPR029062">
    <property type="entry name" value="Class_I_gatase-like"/>
</dbReference>
<dbReference type="InterPro" id="IPR005320">
    <property type="entry name" value="Peptidase_S51"/>
</dbReference>
<organism evidence="5">
    <name type="scientific">marine metagenome</name>
    <dbReference type="NCBI Taxonomy" id="408172"/>
    <lineage>
        <taxon>unclassified sequences</taxon>
        <taxon>metagenomes</taxon>
        <taxon>ecological metagenomes</taxon>
    </lineage>
</organism>
<dbReference type="CDD" id="cd03145">
    <property type="entry name" value="GAT1_cyanophycinase"/>
    <property type="match status" value="1"/>
</dbReference>
<gene>
    <name evidence="5" type="ORF">METZ01_LOCUS131511</name>
</gene>